<name>A0A558AKF1_9PSEU</name>
<dbReference type="OrthoDB" id="3633028at2"/>
<evidence type="ECO:0000313" key="2">
    <source>
        <dbReference type="EMBL" id="TVT24739.1"/>
    </source>
</evidence>
<keyword evidence="3" id="KW-1185">Reference proteome</keyword>
<protein>
    <submittedName>
        <fullName evidence="2">Uncharacterized protein</fullName>
    </submittedName>
</protein>
<organism evidence="2 3">
    <name type="scientific">Amycolatopsis acidiphila</name>
    <dbReference type="NCBI Taxonomy" id="715473"/>
    <lineage>
        <taxon>Bacteria</taxon>
        <taxon>Bacillati</taxon>
        <taxon>Actinomycetota</taxon>
        <taxon>Actinomycetes</taxon>
        <taxon>Pseudonocardiales</taxon>
        <taxon>Pseudonocardiaceae</taxon>
        <taxon>Amycolatopsis</taxon>
    </lineage>
</organism>
<feature type="region of interest" description="Disordered" evidence="1">
    <location>
        <begin position="74"/>
        <end position="106"/>
    </location>
</feature>
<gene>
    <name evidence="2" type="ORF">FNH06_04985</name>
</gene>
<sequence>MDLALPRRLSRAARTTVKAVQSLPRLTLVLVELRDAVKQIERLATFAAQELPEVVYQLESVREQLAAIERRLAGAAPASANGQAPEPASPRTPVNRGISPDGPRSG</sequence>
<evidence type="ECO:0000256" key="1">
    <source>
        <dbReference type="SAM" id="MobiDB-lite"/>
    </source>
</evidence>
<dbReference type="AlphaFoldDB" id="A0A558AKF1"/>
<dbReference type="RefSeq" id="WP_144634281.1">
    <property type="nucleotide sequence ID" value="NZ_BNAX01000004.1"/>
</dbReference>
<proteinExistence type="predicted"/>
<evidence type="ECO:0000313" key="3">
    <source>
        <dbReference type="Proteomes" id="UP000318578"/>
    </source>
</evidence>
<dbReference type="Proteomes" id="UP000318578">
    <property type="component" value="Unassembled WGS sequence"/>
</dbReference>
<comment type="caution">
    <text evidence="2">The sequence shown here is derived from an EMBL/GenBank/DDBJ whole genome shotgun (WGS) entry which is preliminary data.</text>
</comment>
<dbReference type="EMBL" id="VJZA01000005">
    <property type="protein sequence ID" value="TVT24739.1"/>
    <property type="molecule type" value="Genomic_DNA"/>
</dbReference>
<feature type="compositionally biased region" description="Low complexity" evidence="1">
    <location>
        <begin position="74"/>
        <end position="85"/>
    </location>
</feature>
<reference evidence="2 3" key="1">
    <citation type="submission" date="2019-07" db="EMBL/GenBank/DDBJ databases">
        <title>New species of Amycolatopsis and Streptomyces.</title>
        <authorList>
            <person name="Duangmal K."/>
            <person name="Teo W.F.A."/>
            <person name="Lipun K."/>
        </authorList>
    </citation>
    <scope>NUCLEOTIDE SEQUENCE [LARGE SCALE GENOMIC DNA]</scope>
    <source>
        <strain evidence="2 3">JCM 30562</strain>
    </source>
</reference>
<accession>A0A558AKF1</accession>